<evidence type="ECO:0000313" key="2">
    <source>
        <dbReference type="Proteomes" id="UP000289228"/>
    </source>
</evidence>
<reference evidence="1 2" key="1">
    <citation type="submission" date="2019-01" db="EMBL/GenBank/DDBJ databases">
        <authorList>
            <person name="Sharon T."/>
            <person name="Marcella E.L."/>
            <person name="Lynley F.A."/>
            <person name="Shelly T."/>
            <person name="Kanika K."/>
            <person name="Kit P."/>
            <person name="Joe P."/>
            <person name="Garlena R.A."/>
            <person name="Russell D.A."/>
            <person name="Pope W.H."/>
            <person name="Jacobs-Sera D."/>
            <person name="Hatfull G.F."/>
        </authorList>
    </citation>
    <scope>NUCLEOTIDE SEQUENCE [LARGE SCALE GENOMIC DNA]</scope>
</reference>
<keyword evidence="2" id="KW-1185">Reference proteome</keyword>
<dbReference type="Proteomes" id="UP000289228">
    <property type="component" value="Segment"/>
</dbReference>
<evidence type="ECO:0000313" key="1">
    <source>
        <dbReference type="EMBL" id="QAY26962.1"/>
    </source>
</evidence>
<gene>
    <name evidence="1" type="primary">38</name>
    <name evidence="1" type="ORF">SEA_SHAWTY_38</name>
</gene>
<dbReference type="EMBL" id="MK433266">
    <property type="protein sequence ID" value="QAY26962.1"/>
    <property type="molecule type" value="Genomic_DNA"/>
</dbReference>
<organism evidence="1 2">
    <name type="scientific">Streptomyces phage Shawty</name>
    <dbReference type="NCBI Taxonomy" id="2510521"/>
    <lineage>
        <taxon>Viruses</taxon>
        <taxon>Duplodnaviria</taxon>
        <taxon>Heunggongvirae</taxon>
        <taxon>Uroviricota</taxon>
        <taxon>Caudoviricetes</taxon>
        <taxon>Colingsworthviridae</taxon>
        <taxon>Lomovskayavirus</taxon>
        <taxon>Lomovskayavirus shawty</taxon>
    </lineage>
</organism>
<sequence length="74" mass="8468">MTTAARIVEQALKALEIGRTVIVVTNETKAVLNTEKGRVVGFVKSSEPGNWRTAERRRQEEIRRALDADRVRRY</sequence>
<proteinExistence type="predicted"/>
<accession>A0A411CYJ3</accession>
<protein>
    <submittedName>
        <fullName evidence="1">Uncharacterized protein</fullName>
    </submittedName>
</protein>
<name>A0A411CYJ3_9CAUD</name>